<evidence type="ECO:0000256" key="6">
    <source>
        <dbReference type="ARBA" id="ARBA00023277"/>
    </source>
</evidence>
<evidence type="ECO:0000313" key="15">
    <source>
        <dbReference type="EMBL" id="CZF81548.1"/>
    </source>
</evidence>
<keyword evidence="2" id="KW-0808">Transferase</keyword>
<dbReference type="InterPro" id="IPR010737">
    <property type="entry name" value="4-carb_acid_sugar_kinase_N"/>
</dbReference>
<comment type="function">
    <text evidence="9">Catalyzes the ATP-dependent phosphorylation of 3-oxo-tetronate to 3-oxo-tetronate 4-phosphate.</text>
</comment>
<evidence type="ECO:0000256" key="4">
    <source>
        <dbReference type="ARBA" id="ARBA00022777"/>
    </source>
</evidence>
<dbReference type="Pfam" id="PF07005">
    <property type="entry name" value="SBD_N"/>
    <property type="match status" value="1"/>
</dbReference>
<dbReference type="GO" id="GO:0005524">
    <property type="term" value="F:ATP binding"/>
    <property type="evidence" value="ECO:0007669"/>
    <property type="project" value="UniProtKB-KW"/>
</dbReference>
<protein>
    <recommendedName>
        <fullName evidence="11">3-oxo-tetronate kinase</fullName>
        <ecNumber evidence="10">2.7.1.217</ecNumber>
    </recommendedName>
    <alternativeName>
        <fullName evidence="12">3-dehydrotetronate 4-kinase</fullName>
    </alternativeName>
</protein>
<keyword evidence="6" id="KW-0119">Carbohydrate metabolism</keyword>
<keyword evidence="3" id="KW-0547">Nucleotide-binding</keyword>
<evidence type="ECO:0000256" key="2">
    <source>
        <dbReference type="ARBA" id="ARBA00022679"/>
    </source>
</evidence>
<dbReference type="Gene3D" id="3.40.980.20">
    <property type="entry name" value="Four-carbon acid sugar kinase, nucleotide binding domain"/>
    <property type="match status" value="1"/>
</dbReference>
<dbReference type="Pfam" id="PF17042">
    <property type="entry name" value="NBD_C"/>
    <property type="match status" value="1"/>
</dbReference>
<dbReference type="OrthoDB" id="191465at2"/>
<proteinExistence type="inferred from homology"/>
<dbReference type="GO" id="GO:0016301">
    <property type="term" value="F:kinase activity"/>
    <property type="evidence" value="ECO:0007669"/>
    <property type="project" value="UniProtKB-KW"/>
</dbReference>
<evidence type="ECO:0000256" key="12">
    <source>
        <dbReference type="ARBA" id="ARBA00041377"/>
    </source>
</evidence>
<comment type="catalytic activity">
    <reaction evidence="7">
        <text>3-dehydro-L-erythronate + ATP = 3-dehydro-4-O-phospho-L-erythronate + ADP + H(+)</text>
        <dbReference type="Rhea" id="RHEA:52552"/>
        <dbReference type="ChEBI" id="CHEBI:15378"/>
        <dbReference type="ChEBI" id="CHEBI:30616"/>
        <dbReference type="ChEBI" id="CHEBI:136592"/>
        <dbReference type="ChEBI" id="CHEBI:136670"/>
        <dbReference type="ChEBI" id="CHEBI:456216"/>
        <dbReference type="EC" id="2.7.1.217"/>
    </reaction>
</comment>
<dbReference type="Proteomes" id="UP000071641">
    <property type="component" value="Unassembled WGS sequence"/>
</dbReference>
<dbReference type="SUPFAM" id="SSF142764">
    <property type="entry name" value="YgbK-like"/>
    <property type="match status" value="1"/>
</dbReference>
<feature type="domain" description="Four-carbon acid sugar kinase nucleotide binding" evidence="14">
    <location>
        <begin position="257"/>
        <end position="412"/>
    </location>
</feature>
<evidence type="ECO:0000256" key="3">
    <source>
        <dbReference type="ARBA" id="ARBA00022741"/>
    </source>
</evidence>
<evidence type="ECO:0000259" key="13">
    <source>
        <dbReference type="Pfam" id="PF07005"/>
    </source>
</evidence>
<evidence type="ECO:0000256" key="7">
    <source>
        <dbReference type="ARBA" id="ARBA00035898"/>
    </source>
</evidence>
<reference evidence="16" key="1">
    <citation type="submission" date="2016-02" db="EMBL/GenBank/DDBJ databases">
        <authorList>
            <person name="Rodrigo-Torres Lidia"/>
            <person name="Arahal R.David."/>
        </authorList>
    </citation>
    <scope>NUCLEOTIDE SEQUENCE [LARGE SCALE GENOMIC DNA]</scope>
    <source>
        <strain evidence="16">CECT 9029</strain>
    </source>
</reference>
<comment type="catalytic activity">
    <reaction evidence="8">
        <text>3-dehydro-D-erythronate + ATP = 3-dehydro-4-O-phospho-D-erythronate + ADP + H(+)</text>
        <dbReference type="Rhea" id="RHEA:52556"/>
        <dbReference type="ChEBI" id="CHEBI:15378"/>
        <dbReference type="ChEBI" id="CHEBI:30616"/>
        <dbReference type="ChEBI" id="CHEBI:57958"/>
        <dbReference type="ChEBI" id="CHEBI:136593"/>
        <dbReference type="ChEBI" id="CHEBI:456216"/>
        <dbReference type="EC" id="2.7.1.217"/>
    </reaction>
</comment>
<dbReference type="InterPro" id="IPR042213">
    <property type="entry name" value="NBD_C_sf"/>
</dbReference>
<dbReference type="EC" id="2.7.1.217" evidence="10"/>
<keyword evidence="16" id="KW-1185">Reference proteome</keyword>
<keyword evidence="4" id="KW-0418">Kinase</keyword>
<evidence type="ECO:0000259" key="14">
    <source>
        <dbReference type="Pfam" id="PF17042"/>
    </source>
</evidence>
<evidence type="ECO:0000256" key="9">
    <source>
        <dbReference type="ARBA" id="ARBA00037335"/>
    </source>
</evidence>
<dbReference type="NCBIfam" id="NF043035">
    <property type="entry name" value="OxoTetrKin"/>
    <property type="match status" value="1"/>
</dbReference>
<organism evidence="15 16">
    <name type="scientific">Grimontia celer</name>
    <dbReference type="NCBI Taxonomy" id="1796497"/>
    <lineage>
        <taxon>Bacteria</taxon>
        <taxon>Pseudomonadati</taxon>
        <taxon>Pseudomonadota</taxon>
        <taxon>Gammaproteobacteria</taxon>
        <taxon>Vibrionales</taxon>
        <taxon>Vibrionaceae</taxon>
        <taxon>Grimontia</taxon>
    </lineage>
</organism>
<dbReference type="EMBL" id="FIZX01000002">
    <property type="protein sequence ID" value="CZF81548.1"/>
    <property type="molecule type" value="Genomic_DNA"/>
</dbReference>
<evidence type="ECO:0000256" key="1">
    <source>
        <dbReference type="ARBA" id="ARBA00005715"/>
    </source>
</evidence>
<dbReference type="InterPro" id="IPR050007">
    <property type="entry name" value="OtnK"/>
</dbReference>
<sequence>MKLGVIADDYTGATDAASFIVKNGLSTVQFNGVPEGDMSSHLKSTEAIVIGQKTRALPPESAVIASLNALEWLKKQGCEHIFFKYCSTFDSTEQGNIGPVTDALLDALNSDFTVVCPALPVNGRTVYQGYLFVHDVLLNESGMRNHPLTPMRDASLLRLMDSQSAGRSTLLPFGIVEQGHMACVEESLKARSGGGRYLVCDALNEMHLDTLGAAFCNLPLATGGSGLAGAIAKALSVSSELPFEVAAFTPYKPDFGLVVSGSCSEMTNQQVEAYQSIAPSFKVDVEKCLNENRYFMEVAEWVLENKNQRVFPMVYATVPPGELAEIQKKHGNKASSAIEQMFHLLISHLKLMGLGAVVSAGGETSGTVTQAFDLDGVRIGREIAPGVPWVQSFDGTVSLALKSGNFGDRDFFITAQESME</sequence>
<dbReference type="AlphaFoldDB" id="A0A128F426"/>
<dbReference type="InterPro" id="IPR037051">
    <property type="entry name" value="4-carb_acid_sugar_kinase_N_sf"/>
</dbReference>
<evidence type="ECO:0000313" key="16">
    <source>
        <dbReference type="Proteomes" id="UP000071641"/>
    </source>
</evidence>
<evidence type="ECO:0000256" key="5">
    <source>
        <dbReference type="ARBA" id="ARBA00022840"/>
    </source>
</evidence>
<dbReference type="InterPro" id="IPR031475">
    <property type="entry name" value="NBD_C"/>
</dbReference>
<evidence type="ECO:0000256" key="11">
    <source>
        <dbReference type="ARBA" id="ARBA00039461"/>
    </source>
</evidence>
<dbReference type="RefSeq" id="WP_062663719.1">
    <property type="nucleotide sequence ID" value="NZ_FIZX01000002.1"/>
</dbReference>
<accession>A0A128F426</accession>
<gene>
    <name evidence="15" type="ORF">GCE9029_02680</name>
</gene>
<evidence type="ECO:0000256" key="10">
    <source>
        <dbReference type="ARBA" id="ARBA00039095"/>
    </source>
</evidence>
<comment type="similarity">
    <text evidence="1">Belongs to the four-carbon acid sugar kinase family.</text>
</comment>
<evidence type="ECO:0000256" key="8">
    <source>
        <dbReference type="ARBA" id="ARBA00036346"/>
    </source>
</evidence>
<feature type="domain" description="Four-carbon acid sugar kinase N-terminal" evidence="13">
    <location>
        <begin position="3"/>
        <end position="230"/>
    </location>
</feature>
<dbReference type="Gene3D" id="3.40.50.10840">
    <property type="entry name" value="Putative sugar-binding, N-terminal domain"/>
    <property type="match status" value="1"/>
</dbReference>
<dbReference type="STRING" id="1796497.GCE9029_02680"/>
<name>A0A128F426_9GAMM</name>
<keyword evidence="5" id="KW-0067">ATP-binding</keyword>